<keyword evidence="4 5" id="KW-0472">Membrane</keyword>
<keyword evidence="3 5" id="KW-1133">Transmembrane helix</keyword>
<dbReference type="STRING" id="441209.GCA_001870665_03265"/>
<keyword evidence="2 5" id="KW-0812">Transmembrane</keyword>
<dbReference type="AlphaFoldDB" id="A0A2K8KHW7"/>
<feature type="transmembrane region" description="Helical" evidence="5">
    <location>
        <begin position="127"/>
        <end position="145"/>
    </location>
</feature>
<proteinExistence type="predicted"/>
<evidence type="ECO:0000313" key="6">
    <source>
        <dbReference type="EMBL" id="ATX67365.1"/>
    </source>
</evidence>
<sequence length="234" mass="25969">MIEAYRLAIAQLRDPRFRRPLWIGIALSVALLFVIYAFVLLLVQLLIPGALFLPITGQVQGLGSLFSFGSILYLLGLSVFLMVPVASVFTGLYLNDVADTVEAEHYRGLDPRNSVPFRESANDAMRYFGLLVALNVLGMGVFAVSNGWGLILLWLVNGFLLSREYFTMIARRRHAPDAARALQKSHMFRLWLPGIVLAAGLSVPVLNLVMPLVGAAVFTHMYHRLYKPVPSPDL</sequence>
<feature type="transmembrane region" description="Helical" evidence="5">
    <location>
        <begin position="190"/>
        <end position="218"/>
    </location>
</feature>
<dbReference type="OrthoDB" id="5421146at2"/>
<dbReference type="EMBL" id="CP024899">
    <property type="protein sequence ID" value="ATX67365.1"/>
    <property type="molecule type" value="Genomic_DNA"/>
</dbReference>
<organism evidence="6 7">
    <name type="scientific">Roseinatronobacter bogoriensis subsp. barguzinensis</name>
    <dbReference type="NCBI Taxonomy" id="441209"/>
    <lineage>
        <taxon>Bacteria</taxon>
        <taxon>Pseudomonadati</taxon>
        <taxon>Pseudomonadota</taxon>
        <taxon>Alphaproteobacteria</taxon>
        <taxon>Rhodobacterales</taxon>
        <taxon>Paracoccaceae</taxon>
        <taxon>Roseinatronobacter</taxon>
    </lineage>
</organism>
<evidence type="ECO:0000256" key="5">
    <source>
        <dbReference type="SAM" id="Phobius"/>
    </source>
</evidence>
<evidence type="ECO:0000256" key="4">
    <source>
        <dbReference type="ARBA" id="ARBA00023136"/>
    </source>
</evidence>
<evidence type="ECO:0000256" key="3">
    <source>
        <dbReference type="ARBA" id="ARBA00022989"/>
    </source>
</evidence>
<feature type="transmembrane region" description="Helical" evidence="5">
    <location>
        <begin position="71"/>
        <end position="94"/>
    </location>
</feature>
<dbReference type="Pfam" id="PF07264">
    <property type="entry name" value="EI24"/>
    <property type="match status" value="1"/>
</dbReference>
<accession>A0A2K8KHW7</accession>
<dbReference type="KEGG" id="rbg:BG454_17385"/>
<name>A0A2K8KHW7_9RHOB</name>
<dbReference type="InterPro" id="IPR059112">
    <property type="entry name" value="CysZ/EI24"/>
</dbReference>
<gene>
    <name evidence="6" type="ORF">BG454_17385</name>
</gene>
<comment type="subcellular location">
    <subcellularLocation>
        <location evidence="1">Membrane</location>
        <topology evidence="1">Multi-pass membrane protein</topology>
    </subcellularLocation>
</comment>
<keyword evidence="7" id="KW-1185">Reference proteome</keyword>
<dbReference type="RefSeq" id="WP_071481801.1">
    <property type="nucleotide sequence ID" value="NZ_CP024899.1"/>
</dbReference>
<evidence type="ECO:0000256" key="2">
    <source>
        <dbReference type="ARBA" id="ARBA00022692"/>
    </source>
</evidence>
<evidence type="ECO:0000313" key="7">
    <source>
        <dbReference type="Proteomes" id="UP000228948"/>
    </source>
</evidence>
<reference evidence="6 7" key="1">
    <citation type="submission" date="2017-11" db="EMBL/GenBank/DDBJ databases">
        <title>Revised Sequence and Annotation of the Rhodobaca barguzinensis strain alga05 Genome.</title>
        <authorList>
            <person name="Kopejtka K."/>
            <person name="Tomasch J.M."/>
            <person name="Bunk B."/>
            <person name="Koblizek M."/>
        </authorList>
    </citation>
    <scope>NUCLEOTIDE SEQUENCE [LARGE SCALE GENOMIC DNA]</scope>
    <source>
        <strain evidence="7">alga05</strain>
    </source>
</reference>
<evidence type="ECO:0008006" key="8">
    <source>
        <dbReference type="Google" id="ProtNLM"/>
    </source>
</evidence>
<dbReference type="Proteomes" id="UP000228948">
    <property type="component" value="Chromosome"/>
</dbReference>
<protein>
    <recommendedName>
        <fullName evidence="8">Cysteine biosynthesis protein CysZ</fullName>
    </recommendedName>
</protein>
<evidence type="ECO:0000256" key="1">
    <source>
        <dbReference type="ARBA" id="ARBA00004141"/>
    </source>
</evidence>
<feature type="transmembrane region" description="Helical" evidence="5">
    <location>
        <begin position="21"/>
        <end position="51"/>
    </location>
</feature>